<dbReference type="InterPro" id="IPR000159">
    <property type="entry name" value="RA_dom"/>
</dbReference>
<dbReference type="Pfam" id="PF00617">
    <property type="entry name" value="RasGEF"/>
    <property type="match status" value="1"/>
</dbReference>
<reference evidence="7 8" key="1">
    <citation type="submission" date="2019-09" db="EMBL/GenBank/DDBJ databases">
        <title>Bird 10,000 Genomes (B10K) Project - Family phase.</title>
        <authorList>
            <person name="Zhang G."/>
        </authorList>
    </citation>
    <scope>NUCLEOTIDE SEQUENCE [LARGE SCALE GENOMIC DNA]</scope>
    <source>
        <strain evidence="7">B10K-DU-029-52</strain>
    </source>
</reference>
<dbReference type="InterPro" id="IPR015758">
    <property type="entry name" value="RalGDS_RA"/>
</dbReference>
<dbReference type="FunFam" id="1.10.840.10:FF:000005">
    <property type="entry name" value="Ral guanine nucleotide dissociation stimulator isoform 1"/>
    <property type="match status" value="1"/>
</dbReference>
<dbReference type="InterPro" id="IPR008937">
    <property type="entry name" value="Ras-like_GEF"/>
</dbReference>
<dbReference type="CDD" id="cd00155">
    <property type="entry name" value="RasGEF"/>
    <property type="match status" value="1"/>
</dbReference>
<feature type="region of interest" description="Disordered" evidence="3">
    <location>
        <begin position="698"/>
        <end position="721"/>
    </location>
</feature>
<dbReference type="SMART" id="SM00147">
    <property type="entry name" value="RasGEF"/>
    <property type="match status" value="1"/>
</dbReference>
<feature type="compositionally biased region" description="Low complexity" evidence="3">
    <location>
        <begin position="698"/>
        <end position="720"/>
    </location>
</feature>
<dbReference type="PROSITE" id="PS00720">
    <property type="entry name" value="RASGEF"/>
    <property type="match status" value="1"/>
</dbReference>
<evidence type="ECO:0000256" key="1">
    <source>
        <dbReference type="ARBA" id="ARBA00022658"/>
    </source>
</evidence>
<dbReference type="OrthoDB" id="26687at2759"/>
<evidence type="ECO:0000259" key="4">
    <source>
        <dbReference type="PROSITE" id="PS50009"/>
    </source>
</evidence>
<feature type="domain" description="N-terminal Ras-GEF" evidence="6">
    <location>
        <begin position="111"/>
        <end position="241"/>
    </location>
</feature>
<dbReference type="InterPro" id="IPR000651">
    <property type="entry name" value="Ras-like_Gua-exchang_fac_N"/>
</dbReference>
<dbReference type="Proteomes" id="UP000571324">
    <property type="component" value="Unassembled WGS sequence"/>
</dbReference>
<dbReference type="Gene3D" id="3.10.20.90">
    <property type="entry name" value="Phosphatidylinositol 3-kinase Catalytic Subunit, Chain A, domain 1"/>
    <property type="match status" value="1"/>
</dbReference>
<dbReference type="Pfam" id="PF00618">
    <property type="entry name" value="RasGEF_N"/>
    <property type="match status" value="1"/>
</dbReference>
<dbReference type="GO" id="GO:0005886">
    <property type="term" value="C:plasma membrane"/>
    <property type="evidence" value="ECO:0007669"/>
    <property type="project" value="TreeGrafter"/>
</dbReference>
<dbReference type="Pfam" id="PF00788">
    <property type="entry name" value="RA"/>
    <property type="match status" value="1"/>
</dbReference>
<protein>
    <submittedName>
        <fullName evidence="7">GNDS protein</fullName>
    </submittedName>
</protein>
<evidence type="ECO:0000259" key="6">
    <source>
        <dbReference type="PROSITE" id="PS50212"/>
    </source>
</evidence>
<evidence type="ECO:0000259" key="5">
    <source>
        <dbReference type="PROSITE" id="PS50200"/>
    </source>
</evidence>
<proteinExistence type="predicted"/>
<dbReference type="InterPro" id="IPR001895">
    <property type="entry name" value="RASGEF_cat_dom"/>
</dbReference>
<accession>A0A7K6D7M9</accession>
<dbReference type="PROSITE" id="PS50200">
    <property type="entry name" value="RA"/>
    <property type="match status" value="1"/>
</dbReference>
<feature type="domain" description="Ras-GEF" evidence="4">
    <location>
        <begin position="330"/>
        <end position="596"/>
    </location>
</feature>
<dbReference type="SMART" id="SM00229">
    <property type="entry name" value="RasGEFN"/>
    <property type="match status" value="1"/>
</dbReference>
<dbReference type="PROSITE" id="PS50009">
    <property type="entry name" value="RASGEF_CAT"/>
    <property type="match status" value="1"/>
</dbReference>
<sequence>MVSRRRAPAHHVPAGPERMFEGCRRARSLWGGVRLEVAGESSPVVLHSFTQLDPDLPPLESSTQEIGEELEDGVIYSISLRKVQLHHTANKGQRWLGFENESALNLYETCKVRTIKAGTLEKLVEYLVSAFKGNDSTYVTIFLCTYRAFATTKQVLDLLLNRYGKLHVQANGDHARHAVDERMELKNTISSILGAWLDQYSEDFRKPPDFACLKQLISYVRHNIPGSDLERRARILLAQFQQQEKSEAEAEGGVLHRLVGVIWGCRWLASRMGIKRLEVGCGCLQGAGVGQCGCSASPLSPAAVDHGSCTFQLVEENGVGEGKPDFLSFSPEMVAEQFTLMDAELFKKVVPYHCLGCIWSQRDKKGKEHLAPTIRATVSQFNSVANCVIATCLGDRSLKPQQRAKVVERWIEVARECRILKNFSSLRAILSALQCNAVHRLKKTWDEVLRRESFRTFHELSEIFSDENNHSLSRELLIKEGTSKFATLEINPKRAQKRQQQQREMGVMQGTIPYLGTFLTDLVMLDTAMKDFLDGGLINFEKRRKEFEVIAQIKLLQSACNNYSFTQEDQFVEWFHSLERLSEAESYGLSCEIEPLSESASNTLKAKKNTGIIKRWSDRQPPSTEPCASGSSHSKSFDQLKCGQYLCSGDATDSVSVTSAGSSSSDVEEINISFIPESPDCQEKKFWESTSLSSLDTSGIGSGSSSASSSSVSSTPVTASRTHKRSVSGISSYSSLSLPLYNQQVDDCCIIRVSLAVDNGNMYKSILVTSQDKTPVVIRKAMAKHNLDGDRPEDYELVQIISEERELKIPDNANVFYAMNSAANYDFVLKKRGFSKGVKIKHGSSSTLPRMKQKGLKIAKGIF</sequence>
<feature type="non-terminal residue" evidence="7">
    <location>
        <position position="863"/>
    </location>
</feature>
<dbReference type="CDD" id="cd06224">
    <property type="entry name" value="REM"/>
    <property type="match status" value="1"/>
</dbReference>
<keyword evidence="1 2" id="KW-0344">Guanine-nucleotide releasing factor</keyword>
<dbReference type="PROSITE" id="PS50212">
    <property type="entry name" value="RASGEF_NTER"/>
    <property type="match status" value="1"/>
</dbReference>
<keyword evidence="8" id="KW-1185">Reference proteome</keyword>
<evidence type="ECO:0000313" key="8">
    <source>
        <dbReference type="Proteomes" id="UP000571324"/>
    </source>
</evidence>
<dbReference type="GO" id="GO:0005085">
    <property type="term" value="F:guanyl-nucleotide exchange factor activity"/>
    <property type="evidence" value="ECO:0007669"/>
    <property type="project" value="UniProtKB-KW"/>
</dbReference>
<name>A0A7K6D7M9_9PASS</name>
<dbReference type="AlphaFoldDB" id="A0A7K6D7M9"/>
<dbReference type="SUPFAM" id="SSF48366">
    <property type="entry name" value="Ras GEF"/>
    <property type="match status" value="1"/>
</dbReference>
<dbReference type="GO" id="GO:0007265">
    <property type="term" value="P:Ras protein signal transduction"/>
    <property type="evidence" value="ECO:0007669"/>
    <property type="project" value="TreeGrafter"/>
</dbReference>
<dbReference type="InterPro" id="IPR023578">
    <property type="entry name" value="Ras_GEF_dom_sf"/>
</dbReference>
<dbReference type="SUPFAM" id="SSF54236">
    <property type="entry name" value="Ubiquitin-like"/>
    <property type="match status" value="1"/>
</dbReference>
<dbReference type="Gene3D" id="1.10.840.10">
    <property type="entry name" value="Ras guanine-nucleotide exchange factors catalytic domain"/>
    <property type="match status" value="1"/>
</dbReference>
<dbReference type="SMART" id="SM00314">
    <property type="entry name" value="RA"/>
    <property type="match status" value="1"/>
</dbReference>
<dbReference type="InterPro" id="IPR036964">
    <property type="entry name" value="RASGEF_cat_dom_sf"/>
</dbReference>
<dbReference type="EMBL" id="VZRL01003213">
    <property type="protein sequence ID" value="NWV22974.1"/>
    <property type="molecule type" value="Genomic_DNA"/>
</dbReference>
<dbReference type="CDD" id="cd17209">
    <property type="entry name" value="RA_RalGDS"/>
    <property type="match status" value="1"/>
</dbReference>
<dbReference type="Gene3D" id="1.20.870.10">
    <property type="entry name" value="Son of sevenless (SoS) protein Chain: S domain 1"/>
    <property type="match status" value="1"/>
</dbReference>
<dbReference type="PANTHER" id="PTHR23113">
    <property type="entry name" value="GUANINE NUCLEOTIDE EXCHANGE FACTOR"/>
    <property type="match status" value="1"/>
</dbReference>
<dbReference type="InterPro" id="IPR029071">
    <property type="entry name" value="Ubiquitin-like_domsf"/>
</dbReference>
<dbReference type="FunFam" id="3.10.20.90:FF:000042">
    <property type="entry name" value="Ral guanine nucleotide dissociation stimulator isoform 1"/>
    <property type="match status" value="1"/>
</dbReference>
<feature type="domain" description="Ras-associating" evidence="5">
    <location>
        <begin position="747"/>
        <end position="834"/>
    </location>
</feature>
<evidence type="ECO:0000256" key="3">
    <source>
        <dbReference type="SAM" id="MobiDB-lite"/>
    </source>
</evidence>
<feature type="non-terminal residue" evidence="7">
    <location>
        <position position="1"/>
    </location>
</feature>
<comment type="caution">
    <text evidence="7">The sequence shown here is derived from an EMBL/GenBank/DDBJ whole genome shotgun (WGS) entry which is preliminary data.</text>
</comment>
<gene>
    <name evidence="7" type="primary">Ralgds</name>
    <name evidence="7" type="ORF">ORISOL_R02336</name>
</gene>
<evidence type="ECO:0000256" key="2">
    <source>
        <dbReference type="PROSITE-ProRule" id="PRU00168"/>
    </source>
</evidence>
<dbReference type="PANTHER" id="PTHR23113:SF35">
    <property type="entry name" value="RAL GUANINE NUCLEOTIDE DISSOCIATION STIMULATOR"/>
    <property type="match status" value="1"/>
</dbReference>
<organism evidence="7 8">
    <name type="scientific">Origma solitaria</name>
    <dbReference type="NCBI Taxonomy" id="720586"/>
    <lineage>
        <taxon>Eukaryota</taxon>
        <taxon>Metazoa</taxon>
        <taxon>Chordata</taxon>
        <taxon>Craniata</taxon>
        <taxon>Vertebrata</taxon>
        <taxon>Euteleostomi</taxon>
        <taxon>Archelosauria</taxon>
        <taxon>Archosauria</taxon>
        <taxon>Dinosauria</taxon>
        <taxon>Saurischia</taxon>
        <taxon>Theropoda</taxon>
        <taxon>Coelurosauria</taxon>
        <taxon>Aves</taxon>
        <taxon>Neognathae</taxon>
        <taxon>Neoaves</taxon>
        <taxon>Telluraves</taxon>
        <taxon>Australaves</taxon>
        <taxon>Passeriformes</taxon>
        <taxon>Meliphagoidea</taxon>
        <taxon>Acanthizidae</taxon>
        <taxon>Origma</taxon>
    </lineage>
</organism>
<evidence type="ECO:0000313" key="7">
    <source>
        <dbReference type="EMBL" id="NWV22974.1"/>
    </source>
</evidence>
<dbReference type="InterPro" id="IPR019804">
    <property type="entry name" value="Ras_G-nucl-exch_fac_CS"/>
</dbReference>